<evidence type="ECO:0000256" key="5">
    <source>
        <dbReference type="ARBA" id="ARBA00023136"/>
    </source>
</evidence>
<dbReference type="Gene3D" id="3.40.190.10">
    <property type="entry name" value="Periplasmic binding protein-like II"/>
    <property type="match status" value="1"/>
</dbReference>
<keyword evidence="2" id="KW-1003">Cell membrane</keyword>
<evidence type="ECO:0000256" key="3">
    <source>
        <dbReference type="ARBA" id="ARBA00022692"/>
    </source>
</evidence>
<name>A0A7H1DH57_MYTSE</name>
<keyword evidence="4 8" id="KW-1133">Transmembrane helix</keyword>
<feature type="transmembrane region" description="Helical" evidence="8">
    <location>
        <begin position="383"/>
        <end position="402"/>
    </location>
</feature>
<evidence type="ECO:0000256" key="7">
    <source>
        <dbReference type="ARBA" id="ARBA00023180"/>
    </source>
</evidence>
<dbReference type="GO" id="GO:0005886">
    <property type="term" value="C:plasma membrane"/>
    <property type="evidence" value="ECO:0007669"/>
    <property type="project" value="UniProtKB-SubCell"/>
</dbReference>
<dbReference type="AlphaFoldDB" id="A0A7H1DH57"/>
<sequence>MDVSVKEPENHTIEDFITDDPASELGLLAAKVAYYNFEWRFLTIVMFNTVQALGLNTFLMHYQQSVIVKLGRFLPEKRAAVPQLVIFGEDSSDVSSTLRWTVRSKYDSNGKFIIICALINQDCDEQKIFQTLQSLLIFNVVLLKTSLKTKRAQAYSYDFITKEKCKNNVPYKLNLSTACENDTCFKDLYPEKLSNFQKCRLRMSTVEQAPFMYLHNGTRSPSGIDGDLMRLAANMLNASLELLTPADGLDAGHFTNGNWTGSLGDIYNGLRHASVCSSPLTSNKYGNFQISFPYYSMDIVWATRLPTQKASWEKLLNPLNIYLRIILFLLFISIVFMNTICTLKVWRQVREAFKIEPPKYSFLFFSWVLFLGLPILREPERKSFLITIYTWIWFCFVIRSAYQAALINSLKQPAYQDNLETFQDVLRDRYPYGGLTSLKEYYTDDREIYDNWVVVDNAHLYETLDSILDGTTDFVLASNKEAIKHHLMRYKGTKQLQIIPQKIVNSPTVVYYKRFSPLTVPLNNVLRIALEGGFIQRIHDKYLDHDKKLFRRVYSTKPEPLTMNHFTGSFVLLILGWFVSATYFAVEYVCGNLED</sequence>
<dbReference type="InterPro" id="IPR056198">
    <property type="entry name" value="LBD_receptor"/>
</dbReference>
<keyword evidence="7" id="KW-0325">Glycoprotein</keyword>
<feature type="domain" description="Putative ionotropic receptor ligand binding" evidence="9">
    <location>
        <begin position="55"/>
        <end position="195"/>
    </location>
</feature>
<keyword evidence="3 8" id="KW-0812">Transmembrane</keyword>
<evidence type="ECO:0000256" key="4">
    <source>
        <dbReference type="ARBA" id="ARBA00022989"/>
    </source>
</evidence>
<evidence type="ECO:0000313" key="10">
    <source>
        <dbReference type="EMBL" id="QNS36183.1"/>
    </source>
</evidence>
<proteinExistence type="evidence at transcript level"/>
<evidence type="ECO:0000256" key="8">
    <source>
        <dbReference type="SAM" id="Phobius"/>
    </source>
</evidence>
<comment type="subcellular location">
    <subcellularLocation>
        <location evidence="1">Cell membrane</location>
        <topology evidence="1">Multi-pass membrane protein</topology>
    </subcellularLocation>
</comment>
<dbReference type="EMBL" id="MN171103">
    <property type="protein sequence ID" value="QNS36183.1"/>
    <property type="molecule type" value="mRNA"/>
</dbReference>
<keyword evidence="5 8" id="KW-0472">Membrane</keyword>
<dbReference type="PANTHER" id="PTHR42643">
    <property type="entry name" value="IONOTROPIC RECEPTOR 20A-RELATED"/>
    <property type="match status" value="1"/>
</dbReference>
<keyword evidence="6 10" id="KW-0675">Receptor</keyword>
<accession>A0A7H1DH57</accession>
<organism evidence="10">
    <name type="scientific">Mythimna separata</name>
    <name type="common">Oriental armyworm</name>
    <name type="synonym">Pseudaletia separata</name>
    <dbReference type="NCBI Taxonomy" id="271217"/>
    <lineage>
        <taxon>Eukaryota</taxon>
        <taxon>Metazoa</taxon>
        <taxon>Ecdysozoa</taxon>
        <taxon>Arthropoda</taxon>
        <taxon>Hexapoda</taxon>
        <taxon>Insecta</taxon>
        <taxon>Pterygota</taxon>
        <taxon>Neoptera</taxon>
        <taxon>Endopterygota</taxon>
        <taxon>Lepidoptera</taxon>
        <taxon>Glossata</taxon>
        <taxon>Ditrysia</taxon>
        <taxon>Noctuoidea</taxon>
        <taxon>Noctuidae</taxon>
        <taxon>Noctuinae</taxon>
        <taxon>Hadenini</taxon>
        <taxon>Mythimna</taxon>
    </lineage>
</organism>
<dbReference type="Gene3D" id="1.10.287.70">
    <property type="match status" value="1"/>
</dbReference>
<evidence type="ECO:0000256" key="6">
    <source>
        <dbReference type="ARBA" id="ARBA00023170"/>
    </source>
</evidence>
<evidence type="ECO:0000259" key="9">
    <source>
        <dbReference type="Pfam" id="PF24061"/>
    </source>
</evidence>
<feature type="transmembrane region" description="Helical" evidence="8">
    <location>
        <begin position="566"/>
        <end position="586"/>
    </location>
</feature>
<reference evidence="10" key="1">
    <citation type="submission" date="2019-07" db="EMBL/GenBank/DDBJ databases">
        <authorList>
            <person name="Tang R."/>
            <person name="Jiang N.-J."/>
            <person name="Ning C."/>
            <person name="Li G.-C."/>
            <person name="Huang L.-Q."/>
            <person name="Wang C.-Z."/>
        </authorList>
    </citation>
    <scope>NUCLEOTIDE SEQUENCE</scope>
</reference>
<dbReference type="SUPFAM" id="SSF53850">
    <property type="entry name" value="Periplasmic binding protein-like II"/>
    <property type="match status" value="1"/>
</dbReference>
<evidence type="ECO:0000256" key="1">
    <source>
        <dbReference type="ARBA" id="ARBA00004651"/>
    </source>
</evidence>
<dbReference type="PANTHER" id="PTHR42643:SF30">
    <property type="entry name" value="IONOTROPIC RECEPTOR 40A-RELATED"/>
    <property type="match status" value="1"/>
</dbReference>
<feature type="transmembrane region" description="Helical" evidence="8">
    <location>
        <begin position="360"/>
        <end position="377"/>
    </location>
</feature>
<dbReference type="InterPro" id="IPR052192">
    <property type="entry name" value="Insect_Ionotropic_Sensory_Rcpt"/>
</dbReference>
<evidence type="ECO:0000256" key="2">
    <source>
        <dbReference type="ARBA" id="ARBA00022475"/>
    </source>
</evidence>
<feature type="transmembrane region" description="Helical" evidence="8">
    <location>
        <begin position="321"/>
        <end position="340"/>
    </location>
</feature>
<protein>
    <submittedName>
        <fullName evidence="10">Ionotropic receptor 7d</fullName>
    </submittedName>
</protein>
<dbReference type="Pfam" id="PF24061">
    <property type="entry name" value="LBD_receptor"/>
    <property type="match status" value="1"/>
</dbReference>